<protein>
    <recommendedName>
        <fullName evidence="5">Minor tail protein</fullName>
    </recommendedName>
</protein>
<reference evidence="1 4" key="3">
    <citation type="submission" date="2019-12" db="EMBL/GenBank/DDBJ databases">
        <title>Draft Genome Sequences of Six Type Strains of the Genus Massilia.</title>
        <authorList>
            <person name="Miess H."/>
            <person name="Frediansyah A."/>
            <person name="Goeker M."/>
            <person name="Gross H."/>
        </authorList>
    </citation>
    <scope>NUCLEOTIDE SEQUENCE [LARGE SCALE GENOMIC DNA]</scope>
    <source>
        <strain evidence="1 4">DSM 26639</strain>
    </source>
</reference>
<keyword evidence="4" id="KW-1185">Reference proteome</keyword>
<evidence type="ECO:0008006" key="5">
    <source>
        <dbReference type="Google" id="ProtNLM"/>
    </source>
</evidence>
<dbReference type="EMBL" id="VLKW01000015">
    <property type="protein sequence ID" value="TWI42148.1"/>
    <property type="molecule type" value="Genomic_DNA"/>
</dbReference>
<reference evidence="2" key="2">
    <citation type="submission" date="2019-07" db="EMBL/GenBank/DDBJ databases">
        <authorList>
            <person name="Whitman W."/>
            <person name="Huntemann M."/>
            <person name="Clum A."/>
            <person name="Pillay M."/>
            <person name="Palaniappan K."/>
            <person name="Varghese N."/>
            <person name="Mikhailova N."/>
            <person name="Stamatis D."/>
            <person name="Reddy T."/>
            <person name="Daum C."/>
            <person name="Shapiro N."/>
            <person name="Ivanova N."/>
            <person name="Kyrpides N."/>
            <person name="Woyke T."/>
        </authorList>
    </citation>
    <scope>NUCLEOTIDE SEQUENCE</scope>
    <source>
        <strain evidence="2">CGMCC 1.10685</strain>
    </source>
</reference>
<dbReference type="Proteomes" id="UP000315112">
    <property type="component" value="Unassembled WGS sequence"/>
</dbReference>
<dbReference type="OrthoDB" id="8745635at2"/>
<proteinExistence type="predicted"/>
<sequence>MTGLATAARAVLGVPGIDNVDGQIHLLVPVANVGEAALSGLEVRAVKLGGAVRISPAAFPVVLGMVEAGSAARFTVRFSSAGLVVGKRYLLSITASYSCGNGAANLVYKLHLNRYVEIPAPSPPAAALHARVATALAQNTWRYTLHNDEQADSGLYVSALALMVSAPVAITGTPPGWRGETDGNSYVFWRAADYLRPYPNHVMPGDSLAGFQLGSAYTASQASAVALSSWNHSTDAAGPELADYVLTPYRG</sequence>
<accession>A0A562PCM1</accession>
<gene>
    <name evidence="1" type="ORF">GO485_14220</name>
    <name evidence="2" type="ORF">IP92_05540</name>
</gene>
<evidence type="ECO:0000313" key="2">
    <source>
        <dbReference type="EMBL" id="TWI42148.1"/>
    </source>
</evidence>
<evidence type="ECO:0000313" key="3">
    <source>
        <dbReference type="Proteomes" id="UP000315112"/>
    </source>
</evidence>
<organism evidence="2 3">
    <name type="scientific">Pseudoduganella flava</name>
    <dbReference type="NCBI Taxonomy" id="871742"/>
    <lineage>
        <taxon>Bacteria</taxon>
        <taxon>Pseudomonadati</taxon>
        <taxon>Pseudomonadota</taxon>
        <taxon>Betaproteobacteria</taxon>
        <taxon>Burkholderiales</taxon>
        <taxon>Oxalobacteraceae</taxon>
        <taxon>Telluria group</taxon>
        <taxon>Pseudoduganella</taxon>
    </lineage>
</organism>
<evidence type="ECO:0000313" key="1">
    <source>
        <dbReference type="EMBL" id="QGZ40103.1"/>
    </source>
</evidence>
<dbReference type="RefSeq" id="WP_145881461.1">
    <property type="nucleotide sequence ID" value="NZ_CP046904.1"/>
</dbReference>
<name>A0A562PCM1_9BURK</name>
<evidence type="ECO:0000313" key="4">
    <source>
        <dbReference type="Proteomes" id="UP000437862"/>
    </source>
</evidence>
<dbReference type="EMBL" id="CP046904">
    <property type="protein sequence ID" value="QGZ40103.1"/>
    <property type="molecule type" value="Genomic_DNA"/>
</dbReference>
<reference evidence="2 3" key="1">
    <citation type="journal article" date="2015" name="Stand. Genomic Sci.">
        <title>Genomic Encyclopedia of Bacterial and Archaeal Type Strains, Phase III: the genomes of soil and plant-associated and newly described type strains.</title>
        <authorList>
            <person name="Whitman W.B."/>
            <person name="Woyke T."/>
            <person name="Klenk H.P."/>
            <person name="Zhou Y."/>
            <person name="Lilburn T.G."/>
            <person name="Beck B.J."/>
            <person name="De Vos P."/>
            <person name="Vandamme P."/>
            <person name="Eisen J.A."/>
            <person name="Garrity G."/>
            <person name="Hugenholtz P."/>
            <person name="Kyrpides N.C."/>
        </authorList>
    </citation>
    <scope>NUCLEOTIDE SEQUENCE [LARGE SCALE GENOMIC DNA]</scope>
    <source>
        <strain evidence="2 3">CGMCC 1.10685</strain>
    </source>
</reference>
<dbReference type="AlphaFoldDB" id="A0A562PCM1"/>
<dbReference type="Proteomes" id="UP000437862">
    <property type="component" value="Chromosome"/>
</dbReference>